<accession>A0A1Q9LQK6</accession>
<evidence type="ECO:0000313" key="1">
    <source>
        <dbReference type="EMBL" id="OLR94326.1"/>
    </source>
</evidence>
<dbReference type="OrthoDB" id="3675779at2"/>
<dbReference type="RefSeq" id="WP_075973709.1">
    <property type="nucleotide sequence ID" value="NZ_MKQR01000007.1"/>
</dbReference>
<reference evidence="1 2" key="1">
    <citation type="submission" date="2016-10" db="EMBL/GenBank/DDBJ databases">
        <title>The Draft Genome Sequence of Actinokineospora bangkokensis 44EHWT reveals the biosynthetic pathway of antifungal compounds Thailandins with unusual extender unit butylmalonyl-CoA.</title>
        <authorList>
            <person name="Greule A."/>
            <person name="Intra B."/>
            <person name="Flemming S."/>
            <person name="Rommel M.G."/>
            <person name="Panbangred W."/>
            <person name="Bechthold A."/>
        </authorList>
    </citation>
    <scope>NUCLEOTIDE SEQUENCE [LARGE SCALE GENOMIC DNA]</scope>
    <source>
        <strain evidence="1 2">44EHW</strain>
    </source>
</reference>
<dbReference type="STRING" id="1193682.BJP25_11190"/>
<proteinExistence type="predicted"/>
<keyword evidence="2" id="KW-1185">Reference proteome</keyword>
<gene>
    <name evidence="1" type="ORF">BJP25_11190</name>
</gene>
<organism evidence="1 2">
    <name type="scientific">Actinokineospora bangkokensis</name>
    <dbReference type="NCBI Taxonomy" id="1193682"/>
    <lineage>
        <taxon>Bacteria</taxon>
        <taxon>Bacillati</taxon>
        <taxon>Actinomycetota</taxon>
        <taxon>Actinomycetes</taxon>
        <taxon>Pseudonocardiales</taxon>
        <taxon>Pseudonocardiaceae</taxon>
        <taxon>Actinokineospora</taxon>
    </lineage>
</organism>
<dbReference type="Proteomes" id="UP000186040">
    <property type="component" value="Unassembled WGS sequence"/>
</dbReference>
<comment type="caution">
    <text evidence="1">The sequence shown here is derived from an EMBL/GenBank/DDBJ whole genome shotgun (WGS) entry which is preliminary data.</text>
</comment>
<name>A0A1Q9LQK6_9PSEU</name>
<sequence length="576" mass="59991">MACEVTFRLTAPGTTAGGEELLLRVVDVLDAEDGHTDADGSVVDLVGGDVAGAPGALVCSVTVGTDRLARAVEAGTDLAELLRARIPDLLDWQLDAVGAQRVDADADPGGEPDPTRATPAEHLPLELVELCSAHLVAGAVRGLYAPDPLRRHMVDPADLVAGAAEGAPWARTLPGVLGDLLLRAALLEREHGERVQQVGRGGGDPALAEALLAHVRAEADHPSTGYAEHNLRMRAHALVEEFTARHELSRRGEQEPEQLAAFLWAGLRALTALTSAVHADAPTPWALLDELVDDPVVAHFAERDRDYLDRVGVAVTGETAGAALAVLLVRVALVHPDLLDGPLPGADDPDVVGGPLHHVLFHVLLDLGADAVEAAALDGTDPVAAALRPVLRAVADADAEDLFDPYDDLHAALEDLLRTEAGDPGPARAVLRSLAEAAAFAGADRVAAWRADLVHDPREYACVLVDADDDEVDRRIRALLLAHACALDVAVATELAADLPELVGADPRDDPAIRTTALRWWKSLTELGAEAAGGPPADGPEPGSLATRDLVVGVVQAVAVVSAALGGDVAFEVFGA</sequence>
<dbReference type="EMBL" id="MKQR01000007">
    <property type="protein sequence ID" value="OLR94326.1"/>
    <property type="molecule type" value="Genomic_DNA"/>
</dbReference>
<evidence type="ECO:0000313" key="2">
    <source>
        <dbReference type="Proteomes" id="UP000186040"/>
    </source>
</evidence>
<protein>
    <submittedName>
        <fullName evidence="1">Uncharacterized protein</fullName>
    </submittedName>
</protein>
<dbReference type="AlphaFoldDB" id="A0A1Q9LQK6"/>